<dbReference type="AlphaFoldDB" id="A0A1Q9CB64"/>
<name>A0A1Q9CB64_SYMMI</name>
<evidence type="ECO:0000313" key="1">
    <source>
        <dbReference type="EMBL" id="OLP80173.1"/>
    </source>
</evidence>
<comment type="caution">
    <text evidence="1">The sequence shown here is derived from an EMBL/GenBank/DDBJ whole genome shotgun (WGS) entry which is preliminary data.</text>
</comment>
<evidence type="ECO:0000313" key="2">
    <source>
        <dbReference type="Proteomes" id="UP000186817"/>
    </source>
</evidence>
<organism evidence="1 2">
    <name type="scientific">Symbiodinium microadriaticum</name>
    <name type="common">Dinoflagellate</name>
    <name type="synonym">Zooxanthella microadriatica</name>
    <dbReference type="NCBI Taxonomy" id="2951"/>
    <lineage>
        <taxon>Eukaryota</taxon>
        <taxon>Sar</taxon>
        <taxon>Alveolata</taxon>
        <taxon>Dinophyceae</taxon>
        <taxon>Suessiales</taxon>
        <taxon>Symbiodiniaceae</taxon>
        <taxon>Symbiodinium</taxon>
    </lineage>
</organism>
<dbReference type="Proteomes" id="UP000186817">
    <property type="component" value="Unassembled WGS sequence"/>
</dbReference>
<dbReference type="EMBL" id="LSRX01001408">
    <property type="protein sequence ID" value="OLP80173.1"/>
    <property type="molecule type" value="Genomic_DNA"/>
</dbReference>
<gene>
    <name evidence="1" type="ORF">AK812_SmicGene39454</name>
</gene>
<accession>A0A1Q9CB64</accession>
<reference evidence="1 2" key="1">
    <citation type="submission" date="2016-02" db="EMBL/GenBank/DDBJ databases">
        <title>Genome analysis of coral dinoflagellate symbionts highlights evolutionary adaptations to a symbiotic lifestyle.</title>
        <authorList>
            <person name="Aranda M."/>
            <person name="Li Y."/>
            <person name="Liew Y.J."/>
            <person name="Baumgarten S."/>
            <person name="Simakov O."/>
            <person name="Wilson M."/>
            <person name="Piel J."/>
            <person name="Ashoor H."/>
            <person name="Bougouffa S."/>
            <person name="Bajic V.B."/>
            <person name="Ryu T."/>
            <person name="Ravasi T."/>
            <person name="Bayer T."/>
            <person name="Micklem G."/>
            <person name="Kim H."/>
            <person name="Bhak J."/>
            <person name="Lajeunesse T.C."/>
            <person name="Voolstra C.R."/>
        </authorList>
    </citation>
    <scope>NUCLEOTIDE SEQUENCE [LARGE SCALE GENOMIC DNA]</scope>
    <source>
        <strain evidence="1 2">CCMP2467</strain>
    </source>
</reference>
<proteinExistence type="predicted"/>
<sequence>MLDRCFCALACSDGECGTAEDEVTESDVYKNWNKLQPQERRAERSEAVLSNTCSFGSVLEKKLAAEEYIKKRHSQADARFPTVKTETTRLRSGLDYTIIRPARLPEGMGQKCMARALMCRCQCPMTSPEMRLCCNIITRFIIATDLRHLNPLFQLRFSWARGPKQELSIDLRNQARLRLRDSDVGKKISDDVGLAVLDAIFNPKASRGTFELVGVAGAPPTPRDQWATEWWEVKDGQKA</sequence>
<evidence type="ECO:0008006" key="3">
    <source>
        <dbReference type="Google" id="ProtNLM"/>
    </source>
</evidence>
<dbReference type="OrthoDB" id="194468at2759"/>
<dbReference type="Gene3D" id="3.40.50.720">
    <property type="entry name" value="NAD(P)-binding Rossmann-like Domain"/>
    <property type="match status" value="1"/>
</dbReference>
<keyword evidence="2" id="KW-1185">Reference proteome</keyword>
<protein>
    <recommendedName>
        <fullName evidence="3">NAD(P)-binding domain-containing protein</fullName>
    </recommendedName>
</protein>